<feature type="transmembrane region" description="Helical" evidence="11">
    <location>
        <begin position="491"/>
        <end position="509"/>
    </location>
</feature>
<dbReference type="SMART" id="SM00063">
    <property type="entry name" value="FRI"/>
    <property type="match status" value="1"/>
</dbReference>
<reference evidence="15 16" key="1">
    <citation type="submission" date="2021-04" db="EMBL/GenBank/DDBJ databases">
        <authorList>
            <person name="Bliznina A."/>
        </authorList>
    </citation>
    <scope>NUCLEOTIDE SEQUENCE [LARGE SCALE GENOMIC DNA]</scope>
</reference>
<gene>
    <name evidence="15" type="ORF">OKIOD_LOCUS17089</name>
</gene>
<evidence type="ECO:0000256" key="9">
    <source>
        <dbReference type="PROSITE-ProRule" id="PRU00090"/>
    </source>
</evidence>
<dbReference type="PROSITE" id="PS50038">
    <property type="entry name" value="FZ"/>
    <property type="match status" value="1"/>
</dbReference>
<dbReference type="CDD" id="cd07066">
    <property type="entry name" value="CRD_FZ"/>
    <property type="match status" value="1"/>
</dbReference>
<dbReference type="PROSITE" id="PS50261">
    <property type="entry name" value="G_PROTEIN_RECEP_F2_4"/>
    <property type="match status" value="1"/>
</dbReference>
<feature type="compositionally biased region" description="Basic and acidic residues" evidence="10">
    <location>
        <begin position="542"/>
        <end position="552"/>
    </location>
</feature>
<feature type="transmembrane region" description="Helical" evidence="11">
    <location>
        <begin position="213"/>
        <end position="237"/>
    </location>
</feature>
<dbReference type="Gene3D" id="1.10.2000.10">
    <property type="entry name" value="Frizzled cysteine-rich domain"/>
    <property type="match status" value="1"/>
</dbReference>
<keyword evidence="6 11" id="KW-0472">Membrane</keyword>
<dbReference type="Pfam" id="PF01534">
    <property type="entry name" value="Frizzled"/>
    <property type="match status" value="1"/>
</dbReference>
<feature type="chain" id="PRO_5045280648" evidence="12">
    <location>
        <begin position="16"/>
        <end position="552"/>
    </location>
</feature>
<dbReference type="Proteomes" id="UP001158576">
    <property type="component" value="Chromosome 2"/>
</dbReference>
<dbReference type="CDD" id="cd15031">
    <property type="entry name" value="7tmF_FZD3_insect"/>
    <property type="match status" value="1"/>
</dbReference>
<dbReference type="Gene3D" id="1.20.1070.10">
    <property type="entry name" value="Rhodopsin 7-helix transmembrane proteins"/>
    <property type="match status" value="1"/>
</dbReference>
<evidence type="ECO:0000259" key="13">
    <source>
        <dbReference type="PROSITE" id="PS50038"/>
    </source>
</evidence>
<dbReference type="SMART" id="SM01330">
    <property type="entry name" value="Frizzled"/>
    <property type="match status" value="1"/>
</dbReference>
<sequence length="552" mass="60490">MKVFWLTILPALTTAAICLKDTLLPVCGGEFKAYNSTFLPNLLGQWSASEVAQTAAALFPLRAVGCSAHLDLFLCSTLSPVCPGSNPEGVLPYLIPIPPCQNLCEIVVSDCSGIMEEFGIDLPELFNCRQFPDSRTQPSASCIPPSDHTEPLPKSLIKWTKTQVKLDPAVSKGLQQQCPKALMTSDASKTFAGIASCEKPCDPMAKETRDVTLVRMVMAVFCVVSAMISSFSIIIFLKDRKRFVYPERPTLYFALCYFIISITVLATLISPEESACAAKSDESGISALFAGWKSSQCVATFSIVFFFQVAATMWWLVLVLIWGLSLILDLNLEVIESKGRYLHLFAWTPALALTTIAVLQKRIQADPFLGICALDGDLSSFYFFSLLPLVSLTLVGLVTFIAGLKKLLCVNSDFGSVFTSAPKLEQFLFRISAFSCCFLIPKIAEEILKMSFSSLAPLLESTWYHDNCADLGVPCPLGVSPNKYIEPLTVLLRYVFFIIPSWAPMVWLANGKSLRAWGINSDSHSAGIESSLEDSSLSSSQHSREDSQIQTV</sequence>
<keyword evidence="8" id="KW-0675">Receptor</keyword>
<evidence type="ECO:0000256" key="12">
    <source>
        <dbReference type="SAM" id="SignalP"/>
    </source>
</evidence>
<dbReference type="InterPro" id="IPR036790">
    <property type="entry name" value="Frizzled_dom_sf"/>
</dbReference>
<evidence type="ECO:0000256" key="3">
    <source>
        <dbReference type="ARBA" id="ARBA00022473"/>
    </source>
</evidence>
<evidence type="ECO:0000256" key="5">
    <source>
        <dbReference type="ARBA" id="ARBA00022989"/>
    </source>
</evidence>
<proteinExistence type="inferred from homology"/>
<keyword evidence="3" id="KW-0217">Developmental protein</keyword>
<evidence type="ECO:0000256" key="8">
    <source>
        <dbReference type="ARBA" id="ARBA00023170"/>
    </source>
</evidence>
<evidence type="ECO:0000259" key="14">
    <source>
        <dbReference type="PROSITE" id="PS50261"/>
    </source>
</evidence>
<keyword evidence="4 11" id="KW-0812">Transmembrane</keyword>
<organism evidence="15 16">
    <name type="scientific">Oikopleura dioica</name>
    <name type="common">Tunicate</name>
    <dbReference type="NCBI Taxonomy" id="34765"/>
    <lineage>
        <taxon>Eukaryota</taxon>
        <taxon>Metazoa</taxon>
        <taxon>Chordata</taxon>
        <taxon>Tunicata</taxon>
        <taxon>Appendicularia</taxon>
        <taxon>Copelata</taxon>
        <taxon>Oikopleuridae</taxon>
        <taxon>Oikopleura</taxon>
    </lineage>
</organism>
<feature type="domain" description="G-protein coupled receptors family 2 profile 2" evidence="14">
    <location>
        <begin position="211"/>
        <end position="408"/>
    </location>
</feature>
<dbReference type="SUPFAM" id="SSF63501">
    <property type="entry name" value="Frizzled cysteine-rich domain"/>
    <property type="match status" value="1"/>
</dbReference>
<feature type="domain" description="FZ" evidence="13">
    <location>
        <begin position="13"/>
        <end position="145"/>
    </location>
</feature>
<evidence type="ECO:0000256" key="10">
    <source>
        <dbReference type="SAM" id="MobiDB-lite"/>
    </source>
</evidence>
<evidence type="ECO:0000256" key="1">
    <source>
        <dbReference type="ARBA" id="ARBA00004141"/>
    </source>
</evidence>
<feature type="disulfide bond" evidence="9">
    <location>
        <begin position="104"/>
        <end position="128"/>
    </location>
</feature>
<evidence type="ECO:0000313" key="16">
    <source>
        <dbReference type="Proteomes" id="UP001158576"/>
    </source>
</evidence>
<name>A0ABN7TFA5_OIKDI</name>
<keyword evidence="5 11" id="KW-1133">Transmembrane helix</keyword>
<feature type="transmembrane region" description="Helical" evidence="11">
    <location>
        <begin position="340"/>
        <end position="360"/>
    </location>
</feature>
<dbReference type="InterPro" id="IPR000539">
    <property type="entry name" value="Frizzled/Smoothened_7TM"/>
</dbReference>
<evidence type="ECO:0000256" key="7">
    <source>
        <dbReference type="ARBA" id="ARBA00023157"/>
    </source>
</evidence>
<protein>
    <submittedName>
        <fullName evidence="15">Oidioi.mRNA.OKI2018_I69.chr2.g8324.t1.cds</fullName>
    </submittedName>
</protein>
<evidence type="ECO:0000313" key="15">
    <source>
        <dbReference type="EMBL" id="CAG5114262.1"/>
    </source>
</evidence>
<evidence type="ECO:0000256" key="6">
    <source>
        <dbReference type="ARBA" id="ARBA00023136"/>
    </source>
</evidence>
<feature type="transmembrane region" description="Helical" evidence="11">
    <location>
        <begin position="249"/>
        <end position="269"/>
    </location>
</feature>
<comment type="similarity">
    <text evidence="2">Belongs to the G-protein coupled receptor Fz/Smo family.</text>
</comment>
<dbReference type="InterPro" id="IPR015526">
    <property type="entry name" value="Frizzled/SFRP"/>
</dbReference>
<dbReference type="EMBL" id="OU015567">
    <property type="protein sequence ID" value="CAG5114262.1"/>
    <property type="molecule type" value="Genomic_DNA"/>
</dbReference>
<accession>A0ABN7TFA5</accession>
<comment type="subcellular location">
    <subcellularLocation>
        <location evidence="1">Membrane</location>
        <topology evidence="1">Multi-pass membrane protein</topology>
    </subcellularLocation>
</comment>
<evidence type="ECO:0000256" key="4">
    <source>
        <dbReference type="ARBA" id="ARBA00022692"/>
    </source>
</evidence>
<dbReference type="InterPro" id="IPR017981">
    <property type="entry name" value="GPCR_2-like_7TM"/>
</dbReference>
<dbReference type="InterPro" id="IPR020067">
    <property type="entry name" value="Frizzled_dom"/>
</dbReference>
<dbReference type="Pfam" id="PF01392">
    <property type="entry name" value="Fz"/>
    <property type="match status" value="1"/>
</dbReference>
<feature type="transmembrane region" description="Helical" evidence="11">
    <location>
        <begin position="380"/>
        <end position="404"/>
    </location>
</feature>
<dbReference type="PRINTS" id="PR00489">
    <property type="entry name" value="FRIZZLED"/>
</dbReference>
<evidence type="ECO:0000256" key="2">
    <source>
        <dbReference type="ARBA" id="ARBA00008077"/>
    </source>
</evidence>
<feature type="transmembrane region" description="Helical" evidence="11">
    <location>
        <begin position="303"/>
        <end position="328"/>
    </location>
</feature>
<keyword evidence="12" id="KW-0732">Signal</keyword>
<dbReference type="PANTHER" id="PTHR11309">
    <property type="entry name" value="FRIZZLED"/>
    <property type="match status" value="1"/>
</dbReference>
<evidence type="ECO:0000256" key="11">
    <source>
        <dbReference type="SAM" id="Phobius"/>
    </source>
</evidence>
<comment type="caution">
    <text evidence="9">Lacks conserved residue(s) required for the propagation of feature annotation.</text>
</comment>
<feature type="region of interest" description="Disordered" evidence="10">
    <location>
        <begin position="532"/>
        <end position="552"/>
    </location>
</feature>
<keyword evidence="16" id="KW-1185">Reference proteome</keyword>
<keyword evidence="7 9" id="KW-1015">Disulfide bond</keyword>
<feature type="signal peptide" evidence="12">
    <location>
        <begin position="1"/>
        <end position="15"/>
    </location>
</feature>